<name>A0A0F9GXZ2_9ZZZZ</name>
<protein>
    <recommendedName>
        <fullName evidence="2">Microcin J25-processing protein McjB C-terminal domain-containing protein</fullName>
    </recommendedName>
</protein>
<evidence type="ECO:0000259" key="2">
    <source>
        <dbReference type="Pfam" id="PF13471"/>
    </source>
</evidence>
<evidence type="ECO:0000256" key="1">
    <source>
        <dbReference type="SAM" id="Phobius"/>
    </source>
</evidence>
<reference evidence="3" key="1">
    <citation type="journal article" date="2015" name="Nature">
        <title>Complex archaea that bridge the gap between prokaryotes and eukaryotes.</title>
        <authorList>
            <person name="Spang A."/>
            <person name="Saw J.H."/>
            <person name="Jorgensen S.L."/>
            <person name="Zaremba-Niedzwiedzka K."/>
            <person name="Martijn J."/>
            <person name="Lind A.E."/>
            <person name="van Eijk R."/>
            <person name="Schleper C."/>
            <person name="Guy L."/>
            <person name="Ettema T.J."/>
        </authorList>
    </citation>
    <scope>NUCLEOTIDE SEQUENCE</scope>
</reference>
<gene>
    <name evidence="3" type="ORF">LCGC14_2129700</name>
</gene>
<dbReference type="NCBIfam" id="NF033537">
    <property type="entry name" value="lasso_biosyn_B2"/>
    <property type="match status" value="1"/>
</dbReference>
<evidence type="ECO:0000313" key="3">
    <source>
        <dbReference type="EMBL" id="KKL67967.1"/>
    </source>
</evidence>
<dbReference type="InterPro" id="IPR032708">
    <property type="entry name" value="McjB_C"/>
</dbReference>
<comment type="caution">
    <text evidence="3">The sequence shown here is derived from an EMBL/GenBank/DDBJ whole genome shotgun (WGS) entry which is preliminary data.</text>
</comment>
<feature type="non-terminal residue" evidence="3">
    <location>
        <position position="201"/>
    </location>
</feature>
<dbReference type="EMBL" id="LAZR01026681">
    <property type="protein sequence ID" value="KKL67967.1"/>
    <property type="molecule type" value="Genomic_DNA"/>
</dbReference>
<keyword evidence="1" id="KW-0812">Transmembrane</keyword>
<feature type="transmembrane region" description="Helical" evidence="1">
    <location>
        <begin position="61"/>
        <end position="80"/>
    </location>
</feature>
<dbReference type="Pfam" id="PF13471">
    <property type="entry name" value="Transglut_core3"/>
    <property type="match status" value="1"/>
</dbReference>
<keyword evidence="1" id="KW-1133">Transmembrane helix</keyword>
<accession>A0A0F9GXZ2</accession>
<feature type="domain" description="Microcin J25-processing protein McjB C-terminal" evidence="2">
    <location>
        <begin position="72"/>
        <end position="166"/>
    </location>
</feature>
<keyword evidence="1" id="KW-0472">Membrane</keyword>
<dbReference type="AlphaFoldDB" id="A0A0F9GXZ2"/>
<proteinExistence type="predicted"/>
<dbReference type="InterPro" id="IPR053521">
    <property type="entry name" value="McjB-like"/>
</dbReference>
<organism evidence="3">
    <name type="scientific">marine sediment metagenome</name>
    <dbReference type="NCBI Taxonomy" id="412755"/>
    <lineage>
        <taxon>unclassified sequences</taxon>
        <taxon>metagenomes</taxon>
        <taxon>ecological metagenomes</taxon>
    </lineage>
</organism>
<sequence>MTYHRLFFYKHLPGINQRRWGDCASHFHQLKMNSKTTKNPTASIYRFLTISNRERWLFVEAVLWLGICQIALLLPFRWLAPHLGAHMKKSPDTLLPGKKQTLVFDISSAISRAAYYTPWEVKCLAQAIAGKFMLRCRKVESTLYLGVAKKKESQLKAHAWLRCGQQKRGIWFSRPYMLRAPIRLSLVFWSCFPKMNGGWLG</sequence>